<evidence type="ECO:0000256" key="1">
    <source>
        <dbReference type="ARBA" id="ARBA00004141"/>
    </source>
</evidence>
<keyword evidence="10" id="KW-1185">Reference proteome</keyword>
<keyword evidence="4" id="KW-0611">Plant defense</keyword>
<dbReference type="GO" id="GO:0016020">
    <property type="term" value="C:membrane"/>
    <property type="evidence" value="ECO:0007669"/>
    <property type="project" value="UniProtKB-SubCell"/>
</dbReference>
<dbReference type="PANTHER" id="PTHR31942:SF49">
    <property type="entry name" value="MLO-LIKE PROTEIN 8"/>
    <property type="match status" value="1"/>
</dbReference>
<accession>A0A8J4Q952</accession>
<evidence type="ECO:0000256" key="5">
    <source>
        <dbReference type="ARBA" id="ARBA00022989"/>
    </source>
</evidence>
<comment type="caution">
    <text evidence="9">The sequence shown here is derived from an EMBL/GenBank/DDBJ whole genome shotgun (WGS) entry which is preliminary data.</text>
</comment>
<keyword evidence="3 8" id="KW-0812">Transmembrane</keyword>
<sequence length="135" mass="15695">MDGSMKEVKSKAEIQGFVASWAPVFVFFWKPLCLLFKKMGEEFYDFHTKFPHGYFLVVNVEEQPEICQAYSISSVPYFVYFEYIKRSLEDDFKAVVGVSPVLWMAFVVFLLLNVNGWQALFWASIIPVIVRNISL</sequence>
<keyword evidence="6 8" id="KW-0472">Membrane</keyword>
<dbReference type="Pfam" id="PF03094">
    <property type="entry name" value="Mlo"/>
    <property type="match status" value="1"/>
</dbReference>
<evidence type="ECO:0000256" key="4">
    <source>
        <dbReference type="ARBA" id="ARBA00022821"/>
    </source>
</evidence>
<feature type="transmembrane region" description="Helical" evidence="8">
    <location>
        <begin position="92"/>
        <end position="111"/>
    </location>
</feature>
<dbReference type="EMBL" id="JRKL02011030">
    <property type="protein sequence ID" value="KAF3945800.1"/>
    <property type="molecule type" value="Genomic_DNA"/>
</dbReference>
<name>A0A8J4Q952_9ROSI</name>
<evidence type="ECO:0000256" key="6">
    <source>
        <dbReference type="ARBA" id="ARBA00023136"/>
    </source>
</evidence>
<evidence type="ECO:0000256" key="2">
    <source>
        <dbReference type="ARBA" id="ARBA00006574"/>
    </source>
</evidence>
<dbReference type="Gene3D" id="3.40.30.10">
    <property type="entry name" value="Glutaredoxin"/>
    <property type="match status" value="1"/>
</dbReference>
<evidence type="ECO:0000313" key="10">
    <source>
        <dbReference type="Proteomes" id="UP000737018"/>
    </source>
</evidence>
<dbReference type="GO" id="GO:0006952">
    <property type="term" value="P:defense response"/>
    <property type="evidence" value="ECO:0007669"/>
    <property type="project" value="UniProtKB-KW"/>
</dbReference>
<keyword evidence="5 8" id="KW-1133">Transmembrane helix</keyword>
<organism evidence="9 10">
    <name type="scientific">Castanea mollissima</name>
    <name type="common">Chinese chestnut</name>
    <dbReference type="NCBI Taxonomy" id="60419"/>
    <lineage>
        <taxon>Eukaryota</taxon>
        <taxon>Viridiplantae</taxon>
        <taxon>Streptophyta</taxon>
        <taxon>Embryophyta</taxon>
        <taxon>Tracheophyta</taxon>
        <taxon>Spermatophyta</taxon>
        <taxon>Magnoliopsida</taxon>
        <taxon>eudicotyledons</taxon>
        <taxon>Gunneridae</taxon>
        <taxon>Pentapetalae</taxon>
        <taxon>rosids</taxon>
        <taxon>fabids</taxon>
        <taxon>Fagales</taxon>
        <taxon>Fagaceae</taxon>
        <taxon>Castanea</taxon>
    </lineage>
</organism>
<dbReference type="AlphaFoldDB" id="A0A8J4Q952"/>
<protein>
    <submittedName>
        <fullName evidence="9">Uncharacterized protein</fullName>
    </submittedName>
</protein>
<dbReference type="SUPFAM" id="SSF52833">
    <property type="entry name" value="Thioredoxin-like"/>
    <property type="match status" value="1"/>
</dbReference>
<reference evidence="9" key="1">
    <citation type="submission" date="2020-03" db="EMBL/GenBank/DDBJ databases">
        <title>Castanea mollissima Vanexum genome sequencing.</title>
        <authorList>
            <person name="Staton M."/>
        </authorList>
    </citation>
    <scope>NUCLEOTIDE SEQUENCE</scope>
    <source>
        <tissue evidence="9">Leaf</tissue>
    </source>
</reference>
<evidence type="ECO:0000256" key="3">
    <source>
        <dbReference type="ARBA" id="ARBA00022692"/>
    </source>
</evidence>
<evidence type="ECO:0000256" key="8">
    <source>
        <dbReference type="SAM" id="Phobius"/>
    </source>
</evidence>
<dbReference type="InterPro" id="IPR004326">
    <property type="entry name" value="Mlo"/>
</dbReference>
<proteinExistence type="inferred from homology"/>
<evidence type="ECO:0000313" key="9">
    <source>
        <dbReference type="EMBL" id="KAF3945800.1"/>
    </source>
</evidence>
<dbReference type="OrthoDB" id="1480572at2759"/>
<gene>
    <name evidence="9" type="ORF">CMV_027862</name>
</gene>
<comment type="similarity">
    <text evidence="2">Belongs to the MLO family.</text>
</comment>
<dbReference type="InterPro" id="IPR036249">
    <property type="entry name" value="Thioredoxin-like_sf"/>
</dbReference>
<comment type="subcellular location">
    <subcellularLocation>
        <location evidence="1">Membrane</location>
        <topology evidence="1">Multi-pass membrane protein</topology>
    </subcellularLocation>
</comment>
<dbReference type="Proteomes" id="UP000737018">
    <property type="component" value="Unassembled WGS sequence"/>
</dbReference>
<keyword evidence="7" id="KW-0568">Pathogenesis-related protein</keyword>
<dbReference type="PANTHER" id="PTHR31942">
    <property type="entry name" value="MLO-LIKE PROTEIN 1"/>
    <property type="match status" value="1"/>
</dbReference>
<evidence type="ECO:0000256" key="7">
    <source>
        <dbReference type="ARBA" id="ARBA00023265"/>
    </source>
</evidence>
<dbReference type="CDD" id="cd02947">
    <property type="entry name" value="TRX_family"/>
    <property type="match status" value="1"/>
</dbReference>